<dbReference type="GO" id="GO:0046872">
    <property type="term" value="F:metal ion binding"/>
    <property type="evidence" value="ECO:0007669"/>
    <property type="project" value="UniProtKB-KW"/>
</dbReference>
<dbReference type="PANTHER" id="PTHR35889">
    <property type="entry name" value="CYCLOINULO-OLIGOSACCHARIDE FRUCTANOTRANSFERASE-RELATED"/>
    <property type="match status" value="1"/>
</dbReference>
<dbReference type="InterPro" id="IPR036909">
    <property type="entry name" value="Cyt_c-like_dom_sf"/>
</dbReference>
<keyword evidence="6" id="KW-0732">Signal</keyword>
<keyword evidence="2 4" id="KW-0479">Metal-binding</keyword>
<dbReference type="InterPro" id="IPR011444">
    <property type="entry name" value="DUF1549"/>
</dbReference>
<reference evidence="9" key="1">
    <citation type="submission" date="2016-12" db="EMBL/GenBank/DDBJ databases">
        <title>Comparative genomics of four Isosphaeraceae planctomycetes: a common pool of plasmids and glycoside hydrolase genes.</title>
        <authorList>
            <person name="Ivanova A."/>
        </authorList>
    </citation>
    <scope>NUCLEOTIDE SEQUENCE [LARGE SCALE GENOMIC DNA]</scope>
    <source>
        <strain evidence="9">PX4</strain>
    </source>
</reference>
<feature type="region of interest" description="Disordered" evidence="5">
    <location>
        <begin position="605"/>
        <end position="624"/>
    </location>
</feature>
<sequence length="718" mass="79267">MTIRLLLSSLFLLAATAARGDDDLDFFEQRIRPILVEKCQSCHGPEKQKGGLRLDSKEAWRRGGGRGPAVVPKDVEQSPLIAAVRRDDDLAMPPSETAKLNDREVADLVEWVRRGAPDPREGVAQIGGMTRDEASRLWSLRPVARPVVPARQSLTGNAIDAFLDARIGSSGLTVAPRADKRTLIRRVTFDLTGLPPTLDEVKIFEADESPGAFAKVVDRLLASPHYGERWGRRWLDVVRYADTAGENSDRPLPHAWKYRNWVIAAFNADLPYDEFVRLQIAGDLMTAGRSPTETADRIVATGFLAIARRFGHDIDKDVHLTREDVIDTTGKAFLGLTIACARCHDHKFDPITADDYYALYGILAGTRLPFPGCEPTPAPRDLVPLATGGMAFAVAEGTPGDVPMHMRGDPEKPGVKVPRRWLEVLGGQPVPPGGGSGRLALAGWLTAPENPLAARVMVNRIWLGHFGRGIVATPSDFGSRGRPPTNPELLDWLASEFIASGWSVKAMHRLIVSSDAYQRSCETSVDADPENARVARFERRRLSAEELRDALLVAADRLDRTPGGPHPFPPESTWHFSQHDPFAATYPNDRRAVYQMTLRNRRDPFASLFDGADPNSSTPVRDESTVPTQALFFLNSPLVHECSERIAGRLGADRSEDQRIERLYEILLQRSPSMEERERGRKFVADYAGAVSDAEKPTAPWSALARVLIGGNEFLYVE</sequence>
<dbReference type="PANTHER" id="PTHR35889:SF3">
    <property type="entry name" value="F-BOX DOMAIN-CONTAINING PROTEIN"/>
    <property type="match status" value="1"/>
</dbReference>
<evidence type="ECO:0000256" key="5">
    <source>
        <dbReference type="SAM" id="MobiDB-lite"/>
    </source>
</evidence>
<keyword evidence="9" id="KW-1185">Reference proteome</keyword>
<dbReference type="Proteomes" id="UP000186309">
    <property type="component" value="Chromosome"/>
</dbReference>
<dbReference type="GO" id="GO:0020037">
    <property type="term" value="F:heme binding"/>
    <property type="evidence" value="ECO:0007669"/>
    <property type="project" value="InterPro"/>
</dbReference>
<evidence type="ECO:0000313" key="8">
    <source>
        <dbReference type="EMBL" id="APW62305.1"/>
    </source>
</evidence>
<dbReference type="GO" id="GO:0009055">
    <property type="term" value="F:electron transfer activity"/>
    <property type="evidence" value="ECO:0007669"/>
    <property type="project" value="InterPro"/>
</dbReference>
<evidence type="ECO:0000256" key="1">
    <source>
        <dbReference type="ARBA" id="ARBA00022617"/>
    </source>
</evidence>
<dbReference type="InterPro" id="IPR022655">
    <property type="entry name" value="DUF1553"/>
</dbReference>
<dbReference type="KEGG" id="pbor:BSF38_03844"/>
<evidence type="ECO:0000259" key="7">
    <source>
        <dbReference type="PROSITE" id="PS51007"/>
    </source>
</evidence>
<dbReference type="RefSeq" id="WP_076351135.1">
    <property type="nucleotide sequence ID" value="NZ_CP019082.1"/>
</dbReference>
<dbReference type="Pfam" id="PF07635">
    <property type="entry name" value="PSCyt1"/>
    <property type="match status" value="1"/>
</dbReference>
<name>A0A1U7CTN8_9BACT</name>
<dbReference type="Gene3D" id="1.10.760.10">
    <property type="entry name" value="Cytochrome c-like domain"/>
    <property type="match status" value="1"/>
</dbReference>
<dbReference type="InterPro" id="IPR009056">
    <property type="entry name" value="Cyt_c-like_dom"/>
</dbReference>
<evidence type="ECO:0000313" key="9">
    <source>
        <dbReference type="Proteomes" id="UP000186309"/>
    </source>
</evidence>
<keyword evidence="1 4" id="KW-0349">Heme</keyword>
<dbReference type="Pfam" id="PF07583">
    <property type="entry name" value="PSCyt2"/>
    <property type="match status" value="1"/>
</dbReference>
<evidence type="ECO:0000256" key="3">
    <source>
        <dbReference type="ARBA" id="ARBA00023004"/>
    </source>
</evidence>
<evidence type="ECO:0000256" key="6">
    <source>
        <dbReference type="SAM" id="SignalP"/>
    </source>
</evidence>
<proteinExistence type="predicted"/>
<feature type="domain" description="Cytochrome c" evidence="7">
    <location>
        <begin position="15"/>
        <end position="116"/>
    </location>
</feature>
<dbReference type="InterPro" id="IPR011429">
    <property type="entry name" value="Cyt_c_Planctomycete-type"/>
</dbReference>
<dbReference type="SUPFAM" id="SSF46626">
    <property type="entry name" value="Cytochrome c"/>
    <property type="match status" value="1"/>
</dbReference>
<evidence type="ECO:0000256" key="4">
    <source>
        <dbReference type="PROSITE-ProRule" id="PRU00433"/>
    </source>
</evidence>
<feature type="signal peptide" evidence="6">
    <location>
        <begin position="1"/>
        <end position="20"/>
    </location>
</feature>
<feature type="chain" id="PRO_5013160338" description="Cytochrome c domain-containing protein" evidence="6">
    <location>
        <begin position="21"/>
        <end position="718"/>
    </location>
</feature>
<protein>
    <recommendedName>
        <fullName evidence="7">Cytochrome c domain-containing protein</fullName>
    </recommendedName>
</protein>
<dbReference type="EMBL" id="CP019082">
    <property type="protein sequence ID" value="APW62305.1"/>
    <property type="molecule type" value="Genomic_DNA"/>
</dbReference>
<organism evidence="8 9">
    <name type="scientific">Paludisphaera borealis</name>
    <dbReference type="NCBI Taxonomy" id="1387353"/>
    <lineage>
        <taxon>Bacteria</taxon>
        <taxon>Pseudomonadati</taxon>
        <taxon>Planctomycetota</taxon>
        <taxon>Planctomycetia</taxon>
        <taxon>Isosphaerales</taxon>
        <taxon>Isosphaeraceae</taxon>
        <taxon>Paludisphaera</taxon>
    </lineage>
</organism>
<accession>A0A1U7CTN8</accession>
<dbReference type="PROSITE" id="PS51007">
    <property type="entry name" value="CYTC"/>
    <property type="match status" value="1"/>
</dbReference>
<dbReference type="AlphaFoldDB" id="A0A1U7CTN8"/>
<dbReference type="STRING" id="1387353.BSF38_03844"/>
<keyword evidence="3 4" id="KW-0408">Iron</keyword>
<evidence type="ECO:0000256" key="2">
    <source>
        <dbReference type="ARBA" id="ARBA00022723"/>
    </source>
</evidence>
<gene>
    <name evidence="8" type="ORF">BSF38_03844</name>
</gene>
<dbReference type="OrthoDB" id="127107at2"/>
<dbReference type="Pfam" id="PF07587">
    <property type="entry name" value="PSD1"/>
    <property type="match status" value="1"/>
</dbReference>